<comment type="similarity">
    <text evidence="3">Belongs to the carotenoid/retinoid oxidoreductase family. CrtN subfamily.</text>
</comment>
<dbReference type="SUPFAM" id="SSF51905">
    <property type="entry name" value="FAD/NAD(P)-binding domain"/>
    <property type="match status" value="1"/>
</dbReference>
<dbReference type="EMBL" id="MRTP01000001">
    <property type="protein sequence ID" value="OMF58880.1"/>
    <property type="molecule type" value="Genomic_DNA"/>
</dbReference>
<keyword evidence="2" id="KW-0560">Oxidoreductase</keyword>
<evidence type="ECO:0000313" key="6">
    <source>
        <dbReference type="Proteomes" id="UP000187172"/>
    </source>
</evidence>
<dbReference type="Proteomes" id="UP000187172">
    <property type="component" value="Unassembled WGS sequence"/>
</dbReference>
<comment type="caution">
    <text evidence="5">The sequence shown here is derived from an EMBL/GenBank/DDBJ whole genome shotgun (WGS) entry which is preliminary data.</text>
</comment>
<gene>
    <name evidence="5" type="ORF">BK138_10480</name>
</gene>
<evidence type="ECO:0000259" key="4">
    <source>
        <dbReference type="Pfam" id="PF01593"/>
    </source>
</evidence>
<organism evidence="5 6">
    <name type="scientific">Paenibacillus rhizosphaerae</name>
    <dbReference type="NCBI Taxonomy" id="297318"/>
    <lineage>
        <taxon>Bacteria</taxon>
        <taxon>Bacillati</taxon>
        <taxon>Bacillota</taxon>
        <taxon>Bacilli</taxon>
        <taxon>Bacillales</taxon>
        <taxon>Paenibacillaceae</taxon>
        <taxon>Paenibacillus</taxon>
    </lineage>
</organism>
<dbReference type="Pfam" id="PF01593">
    <property type="entry name" value="Amino_oxidase"/>
    <property type="match status" value="2"/>
</dbReference>
<keyword evidence="6" id="KW-1185">Reference proteome</keyword>
<dbReference type="STRING" id="297318.BK138_10480"/>
<name>A0A1R1F4E7_9BACL</name>
<sequence>MTAKYDVVIIGGGIAGLVAALCLAKEGKSVAVLESQGQMGGRAITNKKEGVRFNLGSHALYFGEAYAIFQELNLMPDLFKRVDEFTPYGIWKEKVYPFPVGISSLLKSPLLPLSDKVKFGAILMKVLKLDTASIPYMSLRSWMEENVDSPMIRNLLYVLARGGTYVQAPDLQVAGPLFKQMQRSIKGVYYVKKGWGSLVDQLCKEALRLGVTLLPLKKVRSVEHRNGQVQHVQCADGEVIDVSHVILTTSPKVFLKLIPHAEHTSLKLWEQQAIPITAACLDIGLRSLPNPKYQFVYGVDQPILMVNASRVKGLELSDDGDIQLFQMIKFLGQSSDPQEDRKQLERAMDLVQPNWRREVVAEQYFPKMTVVHDFMHMKRTENPGPAVPEIRGLYVAGDWATHGEYLVDGAAASAKRAACHILSREPMRV</sequence>
<dbReference type="PANTHER" id="PTHR43734:SF1">
    <property type="entry name" value="PHYTOENE DESATURASE"/>
    <property type="match status" value="1"/>
</dbReference>
<dbReference type="PANTHER" id="PTHR43734">
    <property type="entry name" value="PHYTOENE DESATURASE"/>
    <property type="match status" value="1"/>
</dbReference>
<accession>A0A1R1F4E7</accession>
<evidence type="ECO:0000256" key="1">
    <source>
        <dbReference type="ARBA" id="ARBA00001974"/>
    </source>
</evidence>
<feature type="domain" description="Amine oxidase" evidence="4">
    <location>
        <begin position="14"/>
        <end position="274"/>
    </location>
</feature>
<dbReference type="AlphaFoldDB" id="A0A1R1F4E7"/>
<evidence type="ECO:0000313" key="5">
    <source>
        <dbReference type="EMBL" id="OMF58880.1"/>
    </source>
</evidence>
<proteinExistence type="inferred from homology"/>
<comment type="cofactor">
    <cofactor evidence="1">
        <name>FAD</name>
        <dbReference type="ChEBI" id="CHEBI:57692"/>
    </cofactor>
</comment>
<dbReference type="GO" id="GO:0016491">
    <property type="term" value="F:oxidoreductase activity"/>
    <property type="evidence" value="ECO:0007669"/>
    <property type="project" value="UniProtKB-KW"/>
</dbReference>
<dbReference type="InterPro" id="IPR036188">
    <property type="entry name" value="FAD/NAD-bd_sf"/>
</dbReference>
<dbReference type="InterPro" id="IPR001613">
    <property type="entry name" value="Flavin_amine_oxidase"/>
</dbReference>
<dbReference type="Gene3D" id="3.90.660.50">
    <property type="match status" value="1"/>
</dbReference>
<evidence type="ECO:0000256" key="3">
    <source>
        <dbReference type="ARBA" id="ARBA00038322"/>
    </source>
</evidence>
<feature type="domain" description="Amine oxidase" evidence="4">
    <location>
        <begin position="350"/>
        <end position="422"/>
    </location>
</feature>
<reference evidence="5 6" key="1">
    <citation type="submission" date="2016-11" db="EMBL/GenBank/DDBJ databases">
        <title>Paenibacillus species isolates.</title>
        <authorList>
            <person name="Beno S.M."/>
        </authorList>
    </citation>
    <scope>NUCLEOTIDE SEQUENCE [LARGE SCALE GENOMIC DNA]</scope>
    <source>
        <strain evidence="5 6">FSL R5-0378</strain>
    </source>
</reference>
<evidence type="ECO:0000256" key="2">
    <source>
        <dbReference type="ARBA" id="ARBA00023002"/>
    </source>
</evidence>
<dbReference type="PRINTS" id="PR00757">
    <property type="entry name" value="AMINEOXDASEF"/>
</dbReference>
<dbReference type="InterPro" id="IPR002937">
    <property type="entry name" value="Amino_oxidase"/>
</dbReference>
<dbReference type="RefSeq" id="WP_076169106.1">
    <property type="nucleotide sequence ID" value="NZ_MRTP01000001.1"/>
</dbReference>
<protein>
    <submittedName>
        <fullName evidence="5">Dehydrogenase</fullName>
    </submittedName>
</protein>
<dbReference type="Gene3D" id="3.50.50.60">
    <property type="entry name" value="FAD/NAD(P)-binding domain"/>
    <property type="match status" value="1"/>
</dbReference>